<feature type="region of interest" description="Disordered" evidence="1">
    <location>
        <begin position="42"/>
        <end position="68"/>
    </location>
</feature>
<sequence>MRLWYNSCNWFIIFVMMKGFNYIFLILLISSVGFVNAQSRDFPTRGSEVNSNPRFKSSSSSSGMNRLGVPNRSKVKDFFAKDEKGVDFKAKTQFTNPSDLWTDKLNKKPEDENKGMRAEWAEDMSLGDFVTSSDKMTFICRDHMMYDGDRVQIRVNDKIIVENLLLENAYKEITIPLEIGFNKIEFIALNQGEAGPNTAELKIIDGSKLLSRNVWNLLTGVKASTVIVKNE</sequence>
<dbReference type="Proteomes" id="UP000199296">
    <property type="component" value="Unassembled WGS sequence"/>
</dbReference>
<evidence type="ECO:0000313" key="2">
    <source>
        <dbReference type="EMBL" id="SDG53413.1"/>
    </source>
</evidence>
<proteinExistence type="predicted"/>
<reference evidence="2 3" key="1">
    <citation type="submission" date="2016-10" db="EMBL/GenBank/DDBJ databases">
        <authorList>
            <person name="de Groot N.N."/>
        </authorList>
    </citation>
    <scope>NUCLEOTIDE SEQUENCE [LARGE SCALE GENOMIC DNA]</scope>
    <source>
        <strain evidence="2 3">DSM 19803</strain>
    </source>
</reference>
<accession>A0A1G7V0U1</accession>
<keyword evidence="3" id="KW-1185">Reference proteome</keyword>
<gene>
    <name evidence="2" type="ORF">SAMN04488027_1034</name>
</gene>
<protein>
    <recommendedName>
        <fullName evidence="4">Secreted protein</fullName>
    </recommendedName>
</protein>
<feature type="compositionally biased region" description="Polar residues" evidence="1">
    <location>
        <begin position="42"/>
        <end position="56"/>
    </location>
</feature>
<evidence type="ECO:0000256" key="1">
    <source>
        <dbReference type="SAM" id="MobiDB-lite"/>
    </source>
</evidence>
<dbReference type="AlphaFoldDB" id="A0A1G7V0U1"/>
<dbReference type="EMBL" id="FNCW01000003">
    <property type="protein sequence ID" value="SDG53413.1"/>
    <property type="molecule type" value="Genomic_DNA"/>
</dbReference>
<name>A0A1G7V0U1_9FLAO</name>
<evidence type="ECO:0000313" key="3">
    <source>
        <dbReference type="Proteomes" id="UP000199296"/>
    </source>
</evidence>
<evidence type="ECO:0008006" key="4">
    <source>
        <dbReference type="Google" id="ProtNLM"/>
    </source>
</evidence>
<dbReference type="STRING" id="470826.SAMN04488027_1034"/>
<organism evidence="2 3">
    <name type="scientific">Psychroflexus sediminis</name>
    <dbReference type="NCBI Taxonomy" id="470826"/>
    <lineage>
        <taxon>Bacteria</taxon>
        <taxon>Pseudomonadati</taxon>
        <taxon>Bacteroidota</taxon>
        <taxon>Flavobacteriia</taxon>
        <taxon>Flavobacteriales</taxon>
        <taxon>Flavobacteriaceae</taxon>
        <taxon>Psychroflexus</taxon>
    </lineage>
</organism>